<dbReference type="EMBL" id="PDSK01000091">
    <property type="protein sequence ID" value="PIE34158.1"/>
    <property type="molecule type" value="Genomic_DNA"/>
</dbReference>
<gene>
    <name evidence="1" type="ORF">CSA56_08450</name>
</gene>
<evidence type="ECO:0000313" key="2">
    <source>
        <dbReference type="Proteomes" id="UP000230821"/>
    </source>
</evidence>
<reference evidence="1 2" key="1">
    <citation type="submission" date="2017-10" db="EMBL/GenBank/DDBJ databases">
        <title>Novel microbial diversity and functional potential in the marine mammal oral microbiome.</title>
        <authorList>
            <person name="Dudek N.K."/>
            <person name="Sun C.L."/>
            <person name="Burstein D."/>
            <person name="Kantor R.S."/>
            <person name="Aliaga Goltsman D.S."/>
            <person name="Bik E.M."/>
            <person name="Thomas B.C."/>
            <person name="Banfield J.F."/>
            <person name="Relman D.A."/>
        </authorList>
    </citation>
    <scope>NUCLEOTIDE SEQUENCE [LARGE SCALE GENOMIC DNA]</scope>
    <source>
        <strain evidence="1">DOLJORAL78_47_16</strain>
    </source>
</reference>
<accession>A0A2G6KEQ1</accession>
<proteinExistence type="predicted"/>
<comment type="caution">
    <text evidence="1">The sequence shown here is derived from an EMBL/GenBank/DDBJ whole genome shotgun (WGS) entry which is preliminary data.</text>
</comment>
<name>A0A2G6KEQ1_9BACT</name>
<dbReference type="Proteomes" id="UP000230821">
    <property type="component" value="Unassembled WGS sequence"/>
</dbReference>
<evidence type="ECO:0000313" key="1">
    <source>
        <dbReference type="EMBL" id="PIE34158.1"/>
    </source>
</evidence>
<dbReference type="AlphaFoldDB" id="A0A2G6KEQ1"/>
<protein>
    <submittedName>
        <fullName evidence="1">Uncharacterized protein</fullName>
    </submittedName>
</protein>
<sequence length="85" mass="9356">MLIQTPQPFDTIFSVLFFPDKHRLHTGRLALVRKHIGCIVSPFSSCLNSRNGSENVAMASDTEIVRNPSGFWGSSTYGGRRGALC</sequence>
<organism evidence="1 2">
    <name type="scientific">candidate division KSB3 bacterium</name>
    <dbReference type="NCBI Taxonomy" id="2044937"/>
    <lineage>
        <taxon>Bacteria</taxon>
        <taxon>candidate division KSB3</taxon>
    </lineage>
</organism>